<feature type="domain" description="DRBM" evidence="4">
    <location>
        <begin position="68"/>
        <end position="136"/>
    </location>
</feature>
<evidence type="ECO:0000256" key="1">
    <source>
        <dbReference type="ARBA" id="ARBA00022884"/>
    </source>
</evidence>
<organism evidence="5">
    <name type="scientific">Ursus maritimus</name>
    <name type="common">Polar bear</name>
    <name type="synonym">Thalarctos maritimus</name>
    <dbReference type="NCBI Taxonomy" id="29073"/>
    <lineage>
        <taxon>Eukaryota</taxon>
        <taxon>Metazoa</taxon>
        <taxon>Chordata</taxon>
        <taxon>Craniata</taxon>
        <taxon>Vertebrata</taxon>
        <taxon>Euteleostomi</taxon>
        <taxon>Mammalia</taxon>
        <taxon>Eutheria</taxon>
        <taxon>Laurasiatheria</taxon>
        <taxon>Carnivora</taxon>
        <taxon>Caniformia</taxon>
        <taxon>Ursidae</taxon>
        <taxon>Ursus</taxon>
    </lineage>
</organism>
<dbReference type="SMART" id="SM00358">
    <property type="entry name" value="DSRM"/>
    <property type="match status" value="1"/>
</dbReference>
<evidence type="ECO:0000259" key="4">
    <source>
        <dbReference type="PROSITE" id="PS50137"/>
    </source>
</evidence>
<gene>
    <name evidence="5" type="primary">TARBP2</name>
</gene>
<feature type="region of interest" description="Disordered" evidence="3">
    <location>
        <begin position="312"/>
        <end position="331"/>
    </location>
</feature>
<name>A0A452U0T8_URSMA</name>
<dbReference type="GO" id="GO:0016442">
    <property type="term" value="C:RISC complex"/>
    <property type="evidence" value="ECO:0007669"/>
    <property type="project" value="TreeGrafter"/>
</dbReference>
<dbReference type="InterPro" id="IPR051247">
    <property type="entry name" value="RLC_Component"/>
</dbReference>
<dbReference type="GO" id="GO:0005634">
    <property type="term" value="C:nucleus"/>
    <property type="evidence" value="ECO:0007669"/>
    <property type="project" value="TreeGrafter"/>
</dbReference>
<dbReference type="GeneTree" id="ENSGT00940000157748"/>
<evidence type="ECO:0000313" key="5">
    <source>
        <dbReference type="Ensembl" id="ENSUMAP00000014216"/>
    </source>
</evidence>
<dbReference type="GO" id="GO:0070578">
    <property type="term" value="C:RISC-loading complex"/>
    <property type="evidence" value="ECO:0007669"/>
    <property type="project" value="TreeGrafter"/>
</dbReference>
<dbReference type="FunFam" id="3.30.160.20:FF:000018">
    <property type="entry name" value="RISC-loading complex subunit TARBP2 isoform X3"/>
    <property type="match status" value="1"/>
</dbReference>
<evidence type="ECO:0000256" key="3">
    <source>
        <dbReference type="SAM" id="MobiDB-lite"/>
    </source>
</evidence>
<dbReference type="PANTHER" id="PTHR46205:SF1">
    <property type="entry name" value="RISC-LOADING COMPLEX SUBUNIT TARBP2"/>
    <property type="match status" value="1"/>
</dbReference>
<dbReference type="Gene3D" id="3.30.160.20">
    <property type="match status" value="1"/>
</dbReference>
<dbReference type="Ensembl" id="ENSUMAT00000016866.1">
    <property type="protein sequence ID" value="ENSUMAP00000014216.1"/>
    <property type="gene ID" value="ENSUMAG00000010461.1"/>
</dbReference>
<dbReference type="GO" id="GO:0035197">
    <property type="term" value="F:siRNA binding"/>
    <property type="evidence" value="ECO:0007669"/>
    <property type="project" value="TreeGrafter"/>
</dbReference>
<accession>A0A452U0T8</accession>
<protein>
    <submittedName>
        <fullName evidence="5">TARBP2 subunit of RISC loading complex</fullName>
    </submittedName>
</protein>
<dbReference type="InterPro" id="IPR044470">
    <property type="entry name" value="TRBP2_DSRM_2"/>
</dbReference>
<feature type="region of interest" description="Disordered" evidence="3">
    <location>
        <begin position="43"/>
        <end position="67"/>
    </location>
</feature>
<sequence length="364" mass="38869">MSEEEQGSGTTTGCGLPSSFSPLDSSLPEDIPVFTAAAAATPVPSALPTRSPPMEAQPPVSPQQSECNPVGALQELVVQKGWRLPEYTVTQESGPAHRKEFTMTCRVERFVEIGSGTSKKLAKRNAAAKMLLRVHTVPLDARDGNEAEPDDDHFSIGVGSRLDGLRNRGPGCTWDSLRNSAGEKILSLRSCSSGTLGALGPACCSVLSELSEEQAFHVSYLDIGMASWEAGGWWGRSQSKYRWPAGGWGGHHPAVAAPLLGLPSRPTLALSSLLVSRGTEPEWALPVPGGAVHTASYRVSWLCSDPRGGPWGGCSPRPAVPQDHGGQQVKPQLDSRTRILGPCSSSPARASVQLWYPWRCRLYL</sequence>
<proteinExistence type="predicted"/>
<dbReference type="SUPFAM" id="SSF54768">
    <property type="entry name" value="dsRNA-binding domain-like"/>
    <property type="match status" value="1"/>
</dbReference>
<reference evidence="5" key="1">
    <citation type="submission" date="2019-03" db="UniProtKB">
        <authorList>
            <consortium name="Ensembl"/>
        </authorList>
    </citation>
    <scope>IDENTIFICATION</scope>
</reference>
<dbReference type="Pfam" id="PF00035">
    <property type="entry name" value="dsrm"/>
    <property type="match status" value="1"/>
</dbReference>
<dbReference type="PANTHER" id="PTHR46205">
    <property type="entry name" value="LOQUACIOUS, ISOFORM B"/>
    <property type="match status" value="1"/>
</dbReference>
<dbReference type="AlphaFoldDB" id="A0A452U0T8"/>
<feature type="region of interest" description="Disordered" evidence="3">
    <location>
        <begin position="1"/>
        <end position="27"/>
    </location>
</feature>
<feature type="compositionally biased region" description="Low complexity" evidence="3">
    <location>
        <begin position="16"/>
        <end position="27"/>
    </location>
</feature>
<evidence type="ECO:0000256" key="2">
    <source>
        <dbReference type="PROSITE-ProRule" id="PRU00266"/>
    </source>
</evidence>
<keyword evidence="1 2" id="KW-0694">RNA-binding</keyword>
<dbReference type="GO" id="GO:0005737">
    <property type="term" value="C:cytoplasm"/>
    <property type="evidence" value="ECO:0007669"/>
    <property type="project" value="TreeGrafter"/>
</dbReference>
<dbReference type="CDD" id="cd10844">
    <property type="entry name" value="DSRM_TARBP2_rpt2"/>
    <property type="match status" value="1"/>
</dbReference>
<dbReference type="GO" id="GO:0030422">
    <property type="term" value="P:siRNA processing"/>
    <property type="evidence" value="ECO:0007669"/>
    <property type="project" value="TreeGrafter"/>
</dbReference>
<dbReference type="GO" id="GO:0070920">
    <property type="term" value="P:regulation of regulatory ncRNA processing"/>
    <property type="evidence" value="ECO:0007669"/>
    <property type="project" value="TreeGrafter"/>
</dbReference>
<dbReference type="InterPro" id="IPR014720">
    <property type="entry name" value="dsRBD_dom"/>
</dbReference>
<dbReference type="PROSITE" id="PS50137">
    <property type="entry name" value="DS_RBD"/>
    <property type="match status" value="1"/>
</dbReference>
<dbReference type="GO" id="GO:0003725">
    <property type="term" value="F:double-stranded RNA binding"/>
    <property type="evidence" value="ECO:0007669"/>
    <property type="project" value="TreeGrafter"/>
</dbReference>